<dbReference type="HOGENOM" id="CLU_047530_1_1_6"/>
<dbReference type="PATRIC" id="fig|1354791.3.peg.2604"/>
<organism evidence="4 5">
    <name type="scientific">Ectothiorhodospira haloalkaliphila</name>
    <dbReference type="NCBI Taxonomy" id="421628"/>
    <lineage>
        <taxon>Bacteria</taxon>
        <taxon>Pseudomonadati</taxon>
        <taxon>Pseudomonadota</taxon>
        <taxon>Gammaproteobacteria</taxon>
        <taxon>Chromatiales</taxon>
        <taxon>Ectothiorhodospiraceae</taxon>
        <taxon>Ectothiorhodospira</taxon>
    </lineage>
</organism>
<reference evidence="5" key="2">
    <citation type="submission" date="2014-02" db="EMBL/GenBank/DDBJ databases">
        <title>Draft Genome Sequence of extremely halophilic bacteria Halorhodospira halochloris.</title>
        <authorList>
            <person name="Singh K.S."/>
        </authorList>
    </citation>
    <scope>NUCLEOTIDE SEQUENCE [LARGE SCALE GENOMIC DNA]</scope>
    <source>
        <strain evidence="5">A</strain>
    </source>
</reference>
<dbReference type="PANTHER" id="PTHR34475">
    <property type="match status" value="1"/>
</dbReference>
<gene>
    <name evidence="4" type="ORF">M911_10760</name>
</gene>
<evidence type="ECO:0000259" key="3">
    <source>
        <dbReference type="Pfam" id="PF13464"/>
    </source>
</evidence>
<dbReference type="AlphaFoldDB" id="W8KK69"/>
<dbReference type="CDD" id="cd00093">
    <property type="entry name" value="HTH_XRE"/>
    <property type="match status" value="1"/>
</dbReference>
<proteinExistence type="predicted"/>
<dbReference type="InterPro" id="IPR025194">
    <property type="entry name" value="RodZ-like_C"/>
</dbReference>
<dbReference type="InterPro" id="IPR010982">
    <property type="entry name" value="Lambda_DNA-bd_dom_sf"/>
</dbReference>
<dbReference type="EMBL" id="CP007268">
    <property type="protein sequence ID" value="AHK79553.1"/>
    <property type="molecule type" value="Genomic_DNA"/>
</dbReference>
<feature type="domain" description="Cytoskeleton protein RodZ-like C-terminal" evidence="3">
    <location>
        <begin position="256"/>
        <end position="328"/>
    </location>
</feature>
<dbReference type="SUPFAM" id="SSF47413">
    <property type="entry name" value="lambda repressor-like DNA-binding domains"/>
    <property type="match status" value="1"/>
</dbReference>
<feature type="region of interest" description="Disordered" evidence="1">
    <location>
        <begin position="191"/>
        <end position="248"/>
    </location>
</feature>
<keyword evidence="2" id="KW-0472">Membrane</keyword>
<feature type="region of interest" description="Disordered" evidence="1">
    <location>
        <begin position="91"/>
        <end position="131"/>
    </location>
</feature>
<dbReference type="Proteomes" id="UP000019442">
    <property type="component" value="Chromosome"/>
</dbReference>
<protein>
    <submittedName>
        <fullName evidence="4">Transcriptional regulator</fullName>
    </submittedName>
</protein>
<keyword evidence="5" id="KW-1185">Reference proteome</keyword>
<dbReference type="Pfam" id="PF13464">
    <property type="entry name" value="RodZ_C"/>
    <property type="match status" value="1"/>
</dbReference>
<dbReference type="Gene3D" id="1.10.260.40">
    <property type="entry name" value="lambda repressor-like DNA-binding domains"/>
    <property type="match status" value="1"/>
</dbReference>
<dbReference type="RefSeq" id="WP_025282024.1">
    <property type="nucleotide sequence ID" value="NZ_CP007268.1"/>
</dbReference>
<feature type="compositionally biased region" description="Pro residues" evidence="1">
    <location>
        <begin position="224"/>
        <end position="236"/>
    </location>
</feature>
<dbReference type="InterPro" id="IPR050400">
    <property type="entry name" value="Bact_Cytoskel_RodZ"/>
</dbReference>
<dbReference type="InterPro" id="IPR001387">
    <property type="entry name" value="Cro/C1-type_HTH"/>
</dbReference>
<feature type="compositionally biased region" description="Basic and acidic residues" evidence="1">
    <location>
        <begin position="24"/>
        <end position="40"/>
    </location>
</feature>
<dbReference type="OrthoDB" id="9790252at2"/>
<keyword evidence="2" id="KW-1133">Transmembrane helix</keyword>
<dbReference type="GO" id="GO:0003677">
    <property type="term" value="F:DNA binding"/>
    <property type="evidence" value="ECO:0007669"/>
    <property type="project" value="InterPro"/>
</dbReference>
<dbReference type="PANTHER" id="PTHR34475:SF1">
    <property type="entry name" value="CYTOSKELETON PROTEIN RODZ"/>
    <property type="match status" value="1"/>
</dbReference>
<feature type="region of interest" description="Disordered" evidence="1">
    <location>
        <begin position="1"/>
        <end position="43"/>
    </location>
</feature>
<evidence type="ECO:0000313" key="5">
    <source>
        <dbReference type="Proteomes" id="UP000019442"/>
    </source>
</evidence>
<evidence type="ECO:0000256" key="1">
    <source>
        <dbReference type="SAM" id="MobiDB-lite"/>
    </source>
</evidence>
<sequence>MADDKMQDNSKVSQPHEQASPGELLRRAREAAGMTRDDLGGRLQLHPRTMAALEEDHFDALPEPPFVRGYLRGLAKVLEIDPTPLVEAYESSVRGGVEPSAEKPRAVTRSTAQGAPERHAQANPKTAPASARQVPLGPLWIVLGAVLLVGVLAAVVWYVNTLEETEAPDATASAPSNLQEAPGDELEVIASSPSLPEAPPQPANARPESPEQRASAEAQEAPVPADPEPAPAPPEPVSDAQERSPLDLPAGQGRLELRFEEDSWVEISGADGGRLLVGLMRQGSERRIEGATPIRVFLGNAPGVRLEYNHEPVDLEGRVRGDNTARFTVGDS</sequence>
<dbReference type="KEGG" id="hhc:M911_10760"/>
<keyword evidence="2" id="KW-0812">Transmembrane</keyword>
<evidence type="ECO:0000256" key="2">
    <source>
        <dbReference type="SAM" id="Phobius"/>
    </source>
</evidence>
<name>W8KK69_9GAMM</name>
<accession>W8KK69</accession>
<reference evidence="4 5" key="1">
    <citation type="journal article" date="2014" name="J Genomics">
        <title>Draft Genome Sequence of the Extremely Halophilic Phototrophic Purple Sulfur Bacterium Halorhodospira halochloris.</title>
        <authorList>
            <person name="Singh K.S."/>
            <person name="Kirksey J."/>
            <person name="Hoff W.D."/>
            <person name="Deole R."/>
        </authorList>
    </citation>
    <scope>NUCLEOTIDE SEQUENCE [LARGE SCALE GENOMIC DNA]</scope>
    <source>
        <strain evidence="4 5">A</strain>
    </source>
</reference>
<dbReference type="Pfam" id="PF13413">
    <property type="entry name" value="HTH_25"/>
    <property type="match status" value="1"/>
</dbReference>
<evidence type="ECO:0000313" key="4">
    <source>
        <dbReference type="EMBL" id="AHK79553.1"/>
    </source>
</evidence>
<feature type="transmembrane region" description="Helical" evidence="2">
    <location>
        <begin position="139"/>
        <end position="159"/>
    </location>
</feature>